<dbReference type="InterPro" id="IPR022796">
    <property type="entry name" value="Chloroa_b-bind"/>
</dbReference>
<keyword evidence="3" id="KW-0602">Photosynthesis</keyword>
<evidence type="ECO:0000313" key="5">
    <source>
        <dbReference type="EMBL" id="DAA05886.1"/>
    </source>
</evidence>
<evidence type="ECO:0000256" key="1">
    <source>
        <dbReference type="ARBA" id="ARBA00004229"/>
    </source>
</evidence>
<evidence type="ECO:0000256" key="3">
    <source>
        <dbReference type="ARBA" id="ARBA00022531"/>
    </source>
</evidence>
<name>A4QPI3_EUGGR</name>
<comment type="subcellular location">
    <subcellularLocation>
        <location evidence="1">Plastid</location>
        <location evidence="1">Chloroplast</location>
    </subcellularLocation>
</comment>
<accession>A4QPI3</accession>
<dbReference type="GO" id="GO:0009507">
    <property type="term" value="C:chloroplast"/>
    <property type="evidence" value="ECO:0007669"/>
    <property type="project" value="UniProtKB-SubCell"/>
</dbReference>
<keyword evidence="4" id="KW-0934">Plastid</keyword>
<evidence type="ECO:0000256" key="2">
    <source>
        <dbReference type="ARBA" id="ARBA00022528"/>
    </source>
</evidence>
<reference evidence="5" key="1">
    <citation type="journal article" date="2007" name="Plant Physiol.">
        <title>Tracing the evolution of the light-harvesting antennae in chlorophyll a/b-containing organisms.</title>
        <authorList>
            <person name="Koziol A.G."/>
            <person name="Borza T."/>
            <person name="Ishida K."/>
            <person name="Keeling P."/>
            <person name="Lee R.W."/>
            <person name="Durnford D.G."/>
        </authorList>
    </citation>
    <scope>NUCLEOTIDE SEQUENCE</scope>
</reference>
<evidence type="ECO:0000256" key="4">
    <source>
        <dbReference type="ARBA" id="ARBA00022640"/>
    </source>
</evidence>
<dbReference type="GO" id="GO:0016020">
    <property type="term" value="C:membrane"/>
    <property type="evidence" value="ECO:0007669"/>
    <property type="project" value="InterPro"/>
</dbReference>
<dbReference type="SUPFAM" id="SSF103511">
    <property type="entry name" value="Chlorophyll a-b binding protein"/>
    <property type="match status" value="4"/>
</dbReference>
<proteinExistence type="evidence at transcript level"/>
<dbReference type="PANTHER" id="PTHR21649">
    <property type="entry name" value="CHLOROPHYLL A/B BINDING PROTEIN"/>
    <property type="match status" value="1"/>
</dbReference>
<dbReference type="Gene3D" id="1.10.3460.10">
    <property type="entry name" value="Chlorophyll a/b binding protein domain"/>
    <property type="match status" value="4"/>
</dbReference>
<dbReference type="AlphaFoldDB" id="A4QPI3"/>
<protein>
    <submittedName>
        <fullName evidence="5">Chloroplast light-harvesting complex II protein Lhcbm6</fullName>
    </submittedName>
</protein>
<organism evidence="5">
    <name type="scientific">Euglena gracilis</name>
    <dbReference type="NCBI Taxonomy" id="3039"/>
    <lineage>
        <taxon>Eukaryota</taxon>
        <taxon>Discoba</taxon>
        <taxon>Euglenozoa</taxon>
        <taxon>Euglenida</taxon>
        <taxon>Spirocuta</taxon>
        <taxon>Euglenophyceae</taxon>
        <taxon>Euglenales</taxon>
        <taxon>Euglenaceae</taxon>
        <taxon>Euglena</taxon>
    </lineage>
</organism>
<dbReference type="GO" id="GO:0009765">
    <property type="term" value="P:photosynthesis, light harvesting"/>
    <property type="evidence" value="ECO:0007669"/>
    <property type="project" value="InterPro"/>
</dbReference>
<keyword evidence="2" id="KW-0150">Chloroplast</keyword>
<feature type="non-terminal residue" evidence="5">
    <location>
        <position position="1"/>
    </location>
</feature>
<sequence length="825" mass="87741">LMGLAEAYRVNGGPLGEDSDALYPGGAFDPLGLADDPETFAELKVKELKNGRLAMFAMFGFYVQALVTGEGPVENWAAHVADPFNVNGLTAVYVTQFAPTPVAMFATAGRKSTPASDKLAAWYGPNRNKWLGPFSEGSTPSYLTGEFPGDYGWDTAGLAADPITFAKYREAELIHARWAMLGALGVVFPEALAKAGVPLAEPVWFKAGAQIFSEGGLDYLGNSNLVHAQSILAILAFQVVLMGLAEAYRVNGGPLGEDSDALYPGGAFDPLGLADDPETFAELKVKELKNGRLAMFAMFGFYVQALVTGEGPVENWAAHVADPFNVNGLTAVYVTQFAPTPVAMFATAGRKSTPASDKLAAWYGPNRNKWLGPFSENSTPSYLTGEFPGDYGWDTAGLAADPITFAKYREAELIHARWAMLGALGVVFPEALAKAGVPLAEPVWFKAGAQIFSEGGLDYLGNSNLVHAQSILAILAFQVVLMGLAEAYRVNGGPLGEDSDALYPGGAFDPLGLADDPETFAELKVKELKNGRLAMFAMFGFYVQALVTGEGPVENWAAHVADPFNVNGLTAVYVTQFAPTPVAMFATAGRKSTPASDKLAAWYGPNRNKWLGPFSENSTPSYLTGEFPGDYGWDTAGLAADPITFAKYREAELIHARWAMLGALGVVFPEALAKAGVPLAEPVWFKAGAQIFSEGGLDYLGNSNLVHAQSILAILAFQVVLMGLAEAYRVNGGPLGEDSDALYPGGAFDPLGLADDPETFAELKVKELKNGRLAMFAMFGFYVQALVTGEGPVENWAAHVADPFNVNGLTAVYVTQFAPSPVAMF</sequence>
<dbReference type="EMBL" id="BK005983">
    <property type="protein sequence ID" value="DAA05886.1"/>
    <property type="molecule type" value="mRNA"/>
</dbReference>
<dbReference type="Pfam" id="PF00504">
    <property type="entry name" value="Chloroa_b-bind"/>
    <property type="match status" value="4"/>
</dbReference>
<dbReference type="InterPro" id="IPR001344">
    <property type="entry name" value="Chloro_AB-bd_pln"/>
</dbReference>